<evidence type="ECO:0000313" key="3">
    <source>
        <dbReference type="EMBL" id="CAB3790085.1"/>
    </source>
</evidence>
<keyword evidence="2" id="KW-0472">Membrane</keyword>
<keyword evidence="2" id="KW-1133">Transmembrane helix</keyword>
<sequence>MDTSTKTEDSNSFDELIYKRELNEVYLLLDFISGRPEVHIGGLDLKISKGSTDEVLSTFDAVLHICKLGYPPDPLPLNRAADAALLLLVKDKLSSLAYPARGMTIAYTYCFIEPAGSLMFPNIGKRELKTEDGKRQTRISIAREAYPGLYLSARRFRTLHKRMTGGSVFLTFIAAALLWMVAYGVQVTARFEDDRKRDADVTAKIYAEVNVQDAALQSRPQSQLSAEKRCRDEIAAQSNEVALLCNEWSYVQARYAKTIADACTFATHLPSSLLMLPFPSEVGRERLGCRRRPEGATSSGQSDRSNDAEPDAYAAQEDIQSITLVLSTYSNYVLPILFGLVGTAASMIRSVGDKIRDCVLAPRDEALAFVRLPLGLMAGVAVGLFFSPTSVAQSISSGAASTLTITASGVAFLAGYGSEGFFRLVDMLIDHIFSFGRNGNTTPVK</sequence>
<keyword evidence="4" id="KW-1185">Reference proteome</keyword>
<gene>
    <name evidence="3" type="ORF">LMG28138_02914</name>
</gene>
<keyword evidence="2" id="KW-0812">Transmembrane</keyword>
<evidence type="ECO:0000313" key="4">
    <source>
        <dbReference type="Proteomes" id="UP000494115"/>
    </source>
</evidence>
<feature type="transmembrane region" description="Helical" evidence="2">
    <location>
        <begin position="398"/>
        <end position="417"/>
    </location>
</feature>
<proteinExistence type="predicted"/>
<organism evidence="3 4">
    <name type="scientific">Pararobbsia alpina</name>
    <dbReference type="NCBI Taxonomy" id="621374"/>
    <lineage>
        <taxon>Bacteria</taxon>
        <taxon>Pseudomonadati</taxon>
        <taxon>Pseudomonadota</taxon>
        <taxon>Betaproteobacteria</taxon>
        <taxon>Burkholderiales</taxon>
        <taxon>Burkholderiaceae</taxon>
        <taxon>Pararobbsia</taxon>
    </lineage>
</organism>
<protein>
    <submittedName>
        <fullName evidence="3">Uncharacterized protein</fullName>
    </submittedName>
</protein>
<feature type="transmembrane region" description="Helical" evidence="2">
    <location>
        <begin position="329"/>
        <end position="348"/>
    </location>
</feature>
<evidence type="ECO:0000256" key="2">
    <source>
        <dbReference type="SAM" id="Phobius"/>
    </source>
</evidence>
<dbReference type="EMBL" id="CADIKM010000012">
    <property type="protein sequence ID" value="CAB3790085.1"/>
    <property type="molecule type" value="Genomic_DNA"/>
</dbReference>
<name>A0A6S7B7Q2_9BURK</name>
<feature type="transmembrane region" description="Helical" evidence="2">
    <location>
        <begin position="164"/>
        <end position="185"/>
    </location>
</feature>
<feature type="region of interest" description="Disordered" evidence="1">
    <location>
        <begin position="289"/>
        <end position="312"/>
    </location>
</feature>
<feature type="transmembrane region" description="Helical" evidence="2">
    <location>
        <begin position="368"/>
        <end position="386"/>
    </location>
</feature>
<dbReference type="RefSeq" id="WP_175105465.1">
    <property type="nucleotide sequence ID" value="NZ_CADIKM010000012.1"/>
</dbReference>
<dbReference type="AlphaFoldDB" id="A0A6S7B7Q2"/>
<reference evidence="3 4" key="1">
    <citation type="submission" date="2020-04" db="EMBL/GenBank/DDBJ databases">
        <authorList>
            <person name="De Canck E."/>
        </authorList>
    </citation>
    <scope>NUCLEOTIDE SEQUENCE [LARGE SCALE GENOMIC DNA]</scope>
    <source>
        <strain evidence="3 4">LMG 28138</strain>
    </source>
</reference>
<accession>A0A6S7B7Q2</accession>
<dbReference type="Proteomes" id="UP000494115">
    <property type="component" value="Unassembled WGS sequence"/>
</dbReference>
<evidence type="ECO:0000256" key="1">
    <source>
        <dbReference type="SAM" id="MobiDB-lite"/>
    </source>
</evidence>